<organism evidence="12 13">
    <name type="scientific">Tepidiforma thermophila (strain KCTC 52669 / CGMCC 1.13589 / G233)</name>
    <dbReference type="NCBI Taxonomy" id="2761530"/>
    <lineage>
        <taxon>Bacteria</taxon>
        <taxon>Bacillati</taxon>
        <taxon>Chloroflexota</taxon>
        <taxon>Tepidiformia</taxon>
        <taxon>Tepidiformales</taxon>
        <taxon>Tepidiformaceae</taxon>
        <taxon>Tepidiforma</taxon>
    </lineage>
</organism>
<dbReference type="InterPro" id="IPR003395">
    <property type="entry name" value="RecF/RecN/SMC_N"/>
</dbReference>
<keyword evidence="13" id="KW-1185">Reference proteome</keyword>
<comment type="subcellular location">
    <subcellularLocation>
        <location evidence="1 9 10">Cytoplasm</location>
    </subcellularLocation>
</comment>
<dbReference type="Gene3D" id="3.40.50.300">
    <property type="entry name" value="P-loop containing nucleotide triphosphate hydrolases"/>
    <property type="match status" value="1"/>
</dbReference>
<keyword evidence="9 10" id="KW-0742">SOS response</keyword>
<evidence type="ECO:0000256" key="1">
    <source>
        <dbReference type="ARBA" id="ARBA00004496"/>
    </source>
</evidence>
<sequence length="389" mass="43568">MFIFDLELVNFRNYVRAHIRLDRGLNLFVGDNAQGKSNLLEAIYLLSTLRSSRASQDSDLVRRDILESDFPVARLACQVERAAGNLALELAIIGRTIDPAHRAGKRVRVNGVPRKASEAVGQLCAVLFTTLDIDIVAGPPLMRRRYLDMMISQVDRGYLRAMQKYARVIQQRNSLLKRIQAREAQAHELTFWDQELAHAGGTIYWARADALGHLALQAEQQMERLSDGLESLTLIYRPSIGGLDQYDAPIDDAEWTGRMIRALQAARPREIAAGATLVGPHRDDVEILIDGMPADAFASRAQQRTAALAMRLAEASYLRRALGDDPVVLLDDVLSELDARRRRALLEYIDTFQQTLVTTADPDRLRDIYTRASGRFVVNAGTITRFEGE</sequence>
<gene>
    <name evidence="9" type="primary">recF</name>
    <name evidence="12" type="ORF">A9A59_0985</name>
</gene>
<evidence type="ECO:0000256" key="4">
    <source>
        <dbReference type="ARBA" id="ARBA00022490"/>
    </source>
</evidence>
<dbReference type="InterPro" id="IPR042174">
    <property type="entry name" value="RecF_2"/>
</dbReference>
<keyword evidence="5 9" id="KW-0235">DNA replication</keyword>
<dbReference type="Pfam" id="PF02463">
    <property type="entry name" value="SMC_N"/>
    <property type="match status" value="1"/>
</dbReference>
<dbReference type="SUPFAM" id="SSF52540">
    <property type="entry name" value="P-loop containing nucleoside triphosphate hydrolases"/>
    <property type="match status" value="1"/>
</dbReference>
<dbReference type="GO" id="GO:0005737">
    <property type="term" value="C:cytoplasm"/>
    <property type="evidence" value="ECO:0007669"/>
    <property type="project" value="UniProtKB-SubCell"/>
</dbReference>
<dbReference type="GO" id="GO:0006302">
    <property type="term" value="P:double-strand break repair"/>
    <property type="evidence" value="ECO:0007669"/>
    <property type="project" value="TreeGrafter"/>
</dbReference>
<dbReference type="NCBIfam" id="TIGR00611">
    <property type="entry name" value="recf"/>
    <property type="match status" value="1"/>
</dbReference>
<evidence type="ECO:0000256" key="10">
    <source>
        <dbReference type="RuleBase" id="RU000578"/>
    </source>
</evidence>
<dbReference type="AlphaFoldDB" id="A0A2A9HF62"/>
<dbReference type="EMBL" id="PDJQ01000001">
    <property type="protein sequence ID" value="PFG73781.1"/>
    <property type="molecule type" value="Genomic_DNA"/>
</dbReference>
<evidence type="ECO:0000256" key="2">
    <source>
        <dbReference type="ARBA" id="ARBA00008016"/>
    </source>
</evidence>
<feature type="domain" description="RecF/RecN/SMC N-terminal" evidence="11">
    <location>
        <begin position="3"/>
        <end position="368"/>
    </location>
</feature>
<dbReference type="GO" id="GO:0000731">
    <property type="term" value="P:DNA synthesis involved in DNA repair"/>
    <property type="evidence" value="ECO:0007669"/>
    <property type="project" value="TreeGrafter"/>
</dbReference>
<evidence type="ECO:0000256" key="6">
    <source>
        <dbReference type="ARBA" id="ARBA00022741"/>
    </source>
</evidence>
<dbReference type="Gene3D" id="1.20.1050.90">
    <property type="entry name" value="RecF/RecN/SMC, N-terminal domain"/>
    <property type="match status" value="1"/>
</dbReference>
<dbReference type="HAMAP" id="MF_00365">
    <property type="entry name" value="RecF"/>
    <property type="match status" value="1"/>
</dbReference>
<evidence type="ECO:0000256" key="7">
    <source>
        <dbReference type="ARBA" id="ARBA00022840"/>
    </source>
</evidence>
<evidence type="ECO:0000256" key="8">
    <source>
        <dbReference type="ARBA" id="ARBA00023125"/>
    </source>
</evidence>
<protein>
    <recommendedName>
        <fullName evidence="3 9">DNA replication and repair protein RecF</fullName>
    </recommendedName>
</protein>
<dbReference type="GO" id="GO:0009432">
    <property type="term" value="P:SOS response"/>
    <property type="evidence" value="ECO:0007669"/>
    <property type="project" value="UniProtKB-UniRule"/>
</dbReference>
<comment type="caution">
    <text evidence="12">The sequence shown here is derived from an EMBL/GenBank/DDBJ whole genome shotgun (WGS) entry which is preliminary data.</text>
</comment>
<proteinExistence type="inferred from homology"/>
<dbReference type="InterPro" id="IPR001238">
    <property type="entry name" value="DNA-binding_RecF"/>
</dbReference>
<dbReference type="RefSeq" id="WP_098503218.1">
    <property type="nucleotide sequence ID" value="NZ_PDJQ01000001.1"/>
</dbReference>
<dbReference type="Proteomes" id="UP000223071">
    <property type="component" value="Unassembled WGS sequence"/>
</dbReference>
<dbReference type="PROSITE" id="PS00617">
    <property type="entry name" value="RECF_1"/>
    <property type="match status" value="1"/>
</dbReference>
<dbReference type="PROSITE" id="PS00618">
    <property type="entry name" value="RECF_2"/>
    <property type="match status" value="1"/>
</dbReference>
<comment type="function">
    <text evidence="9 10">The RecF protein is involved in DNA metabolism; it is required for DNA replication and normal SOS inducibility. RecF binds preferentially to single-stranded, linear DNA. It also seems to bind ATP.</text>
</comment>
<keyword evidence="4 9" id="KW-0963">Cytoplasm</keyword>
<dbReference type="GO" id="GO:0003697">
    <property type="term" value="F:single-stranded DNA binding"/>
    <property type="evidence" value="ECO:0007669"/>
    <property type="project" value="UniProtKB-UniRule"/>
</dbReference>
<comment type="similarity">
    <text evidence="2 9 10">Belongs to the RecF family.</text>
</comment>
<keyword evidence="6 9" id="KW-0547">Nucleotide-binding</keyword>
<feature type="binding site" evidence="9">
    <location>
        <begin position="30"/>
        <end position="37"/>
    </location>
    <ligand>
        <name>ATP</name>
        <dbReference type="ChEBI" id="CHEBI:30616"/>
    </ligand>
</feature>
<evidence type="ECO:0000259" key="11">
    <source>
        <dbReference type="Pfam" id="PF02463"/>
    </source>
</evidence>
<dbReference type="GO" id="GO:0006260">
    <property type="term" value="P:DNA replication"/>
    <property type="evidence" value="ECO:0007669"/>
    <property type="project" value="UniProtKB-UniRule"/>
</dbReference>
<evidence type="ECO:0000313" key="12">
    <source>
        <dbReference type="EMBL" id="PFG73781.1"/>
    </source>
</evidence>
<dbReference type="GO" id="GO:0005524">
    <property type="term" value="F:ATP binding"/>
    <property type="evidence" value="ECO:0007669"/>
    <property type="project" value="UniProtKB-UniRule"/>
</dbReference>
<keyword evidence="8 9" id="KW-0238">DNA-binding</keyword>
<name>A0A2A9HF62_TEPT2</name>
<keyword evidence="9 10" id="KW-0227">DNA damage</keyword>
<accession>A0A2A9HF62</accession>
<dbReference type="PANTHER" id="PTHR32182:SF0">
    <property type="entry name" value="DNA REPLICATION AND REPAIR PROTEIN RECF"/>
    <property type="match status" value="1"/>
</dbReference>
<dbReference type="PANTHER" id="PTHR32182">
    <property type="entry name" value="DNA REPLICATION AND REPAIR PROTEIN RECF"/>
    <property type="match status" value="1"/>
</dbReference>
<evidence type="ECO:0000256" key="9">
    <source>
        <dbReference type="HAMAP-Rule" id="MF_00365"/>
    </source>
</evidence>
<evidence type="ECO:0000313" key="13">
    <source>
        <dbReference type="Proteomes" id="UP000223071"/>
    </source>
</evidence>
<keyword evidence="9 10" id="KW-0234">DNA repair</keyword>
<dbReference type="InterPro" id="IPR027417">
    <property type="entry name" value="P-loop_NTPase"/>
</dbReference>
<dbReference type="InterPro" id="IPR018078">
    <property type="entry name" value="DNA-binding_RecF_CS"/>
</dbReference>
<evidence type="ECO:0000256" key="3">
    <source>
        <dbReference type="ARBA" id="ARBA00020170"/>
    </source>
</evidence>
<keyword evidence="7 9" id="KW-0067">ATP-binding</keyword>
<reference evidence="12 13" key="1">
    <citation type="submission" date="2017-09" db="EMBL/GenBank/DDBJ databases">
        <title>Sequencing the genomes of two abundant thermophiles in Great Basin hot springs: Thermocrinis jamiesonii and novel Chloroflexi Thermoflexus hugenholtzii.</title>
        <authorList>
            <person name="Hedlund B."/>
        </authorList>
    </citation>
    <scope>NUCLEOTIDE SEQUENCE [LARGE SCALE GENOMIC DNA]</scope>
    <source>
        <strain evidence="12 13">G233</strain>
    </source>
</reference>
<evidence type="ECO:0000256" key="5">
    <source>
        <dbReference type="ARBA" id="ARBA00022705"/>
    </source>
</evidence>